<reference evidence="11 24" key="7">
    <citation type="submission" date="2018-11" db="EMBL/GenBank/DDBJ databases">
        <title>E. coli isolates of the female bladder.</title>
        <authorList>
            <person name="Garretto A."/>
            <person name="Miller-Ensminger T."/>
            <person name="Wolfe A.J."/>
            <person name="Putonti C."/>
        </authorList>
    </citation>
    <scope>NUCLEOTIDE SEQUENCE [LARGE SCALE GENOMIC DNA]</scope>
    <source>
        <strain evidence="11 24">UMB1727</strain>
    </source>
</reference>
<dbReference type="GO" id="GO:0005975">
    <property type="term" value="P:carbohydrate metabolic process"/>
    <property type="evidence" value="ECO:0007669"/>
    <property type="project" value="InterPro"/>
</dbReference>
<reference evidence="4 23" key="5">
    <citation type="submission" date="2018-08" db="EMBL/GenBank/DDBJ databases">
        <title>Complete genome sequencing and genomic characterization of five Escherichia coli strains co-producing MCR-1 and ESBLs from different origins in China.</title>
        <authorList>
            <person name="Bai L."/>
        </authorList>
    </citation>
    <scope>NUCLEOTIDE SEQUENCE [LARGE SCALE GENOMIC DNA]</scope>
    <source>
        <strain evidence="23">cq9</strain>
        <strain evidence="4">Cq9</strain>
    </source>
</reference>
<dbReference type="EMBL" id="RRVG01000048">
    <property type="protein sequence ID" value="RRL39082.1"/>
    <property type="molecule type" value="Genomic_DNA"/>
</dbReference>
<gene>
    <name evidence="12" type="primary">rpe_2</name>
    <name evidence="7" type="synonym">sgcE</name>
    <name evidence="9" type="ORF">CCS08_09670</name>
    <name evidence="5" type="ORF">CF22_002785</name>
    <name evidence="3" type="ORF">CR538_22195</name>
    <name evidence="10" type="ORF">DNQ45_04830</name>
    <name evidence="4" type="ORF">DS732_03820</name>
    <name evidence="11" type="ORF">DU321_24605</name>
    <name evidence="8" type="ORF">E4K51_18060</name>
    <name evidence="15" type="ORF">FV293_24440</name>
    <name evidence="16" type="ORF">FWK02_16610</name>
    <name evidence="6" type="ORF">IH772_21240</name>
    <name evidence="13" type="ORF">NCTC9045_05059</name>
    <name evidence="12" type="ORF">NCTC9077_05456</name>
    <name evidence="14" type="ORF">NCTC9117_05388</name>
    <name evidence="7" type="ORF">QO046_19820</name>
</gene>
<dbReference type="Gene3D" id="3.20.20.70">
    <property type="entry name" value="Aldolase class I"/>
    <property type="match status" value="1"/>
</dbReference>
<dbReference type="Proteomes" id="UP000460351">
    <property type="component" value="Unassembled WGS sequence"/>
</dbReference>
<reference evidence="10 19" key="3">
    <citation type="submission" date="2018-06" db="EMBL/GenBank/DDBJ databases">
        <title>Draft genome sequence of mcr-1-harboring Escherichia coli isolated from wound infection of a hospitalized patient, in Bolivia.</title>
        <authorList>
            <person name="Munoz M.E."/>
            <person name="Moura Q."/>
            <person name="Ventura P.R.M."/>
            <person name="Bustos L.R."/>
            <person name="Ovando B.G."/>
            <person name="Terrazas D.I.V."/>
            <person name="Yarhui N.B."/>
            <person name="Cerdeira L."/>
            <person name="Lincopan N."/>
        </authorList>
    </citation>
    <scope>NUCLEOTIDE SEQUENCE [LARGE SCALE GENOMIC DNA]</scope>
    <source>
        <strain evidence="10 19">EcMLT</strain>
    </source>
</reference>
<keyword evidence="1" id="KW-0479">Metal-binding</keyword>
<reference evidence="25 26" key="9">
    <citation type="submission" date="2019-08" db="EMBL/GenBank/DDBJ databases">
        <title>Whole genome analysis of cultivated E. coli strains isolated from CD patients and healthy donors.</title>
        <authorList>
            <person name="Siniagina M.N."/>
            <person name="Markelova M.I."/>
            <person name="Laikov A.V."/>
            <person name="Boulygina E.A."/>
            <person name="Khusnutdinova D.R."/>
            <person name="Kharchenko A."/>
            <person name="Grigoryeva T.V."/>
        </authorList>
    </citation>
    <scope>NUCLEOTIDE SEQUENCE [LARGE SCALE GENOMIC DNA]</scope>
    <source>
        <strain evidence="15 25">1_45_11</strain>
        <strain evidence="16 26">3_77_5</strain>
    </source>
</reference>
<evidence type="ECO:0000313" key="6">
    <source>
        <dbReference type="EMBL" id="MBE0979777.1"/>
    </source>
</evidence>
<dbReference type="SMR" id="A0A024L812"/>
<dbReference type="EC" id="5.1.3.-" evidence="10"/>
<evidence type="ECO:0000313" key="3">
    <source>
        <dbReference type="EMBL" id="AUK02903.1"/>
    </source>
</evidence>
<reference evidence="6" key="10">
    <citation type="submission" date="2020-09" db="EMBL/GenBank/DDBJ databases">
        <title>Emerging polyconal dissemination of OXA-244-producing E. coli in France.</title>
        <authorList>
            <person name="Emeraud C."/>
            <person name="Girlich D."/>
            <person name="Bonnin R.A."/>
            <person name="Jousset A.B."/>
            <person name="Naas T."/>
            <person name="Dortet L."/>
        </authorList>
    </citation>
    <scope>NUCLEOTIDE SEQUENCE</scope>
    <source>
        <strain evidence="6">225E3</strain>
    </source>
</reference>
<evidence type="ECO:0000313" key="23">
    <source>
        <dbReference type="Proteomes" id="UP000256244"/>
    </source>
</evidence>
<evidence type="ECO:0000313" key="28">
    <source>
        <dbReference type="Proteomes" id="UP000528504"/>
    </source>
</evidence>
<dbReference type="Proteomes" id="UP000321461">
    <property type="component" value="Unassembled WGS sequence"/>
</dbReference>
<dbReference type="Proteomes" id="UP000321295">
    <property type="component" value="Unassembled WGS sequence"/>
</dbReference>
<dbReference type="EMBL" id="UGCU01000001">
    <property type="protein sequence ID" value="STJ13652.1"/>
    <property type="molecule type" value="Genomic_DNA"/>
</dbReference>
<dbReference type="SUPFAM" id="SSF51366">
    <property type="entry name" value="Ribulose-phoshate binding barrel"/>
    <property type="match status" value="1"/>
</dbReference>
<evidence type="ECO:0000313" key="27">
    <source>
        <dbReference type="Proteomes" id="UP000460351"/>
    </source>
</evidence>
<evidence type="ECO:0000313" key="15">
    <source>
        <dbReference type="EMBL" id="TXQ29507.1"/>
    </source>
</evidence>
<evidence type="ECO:0000313" key="26">
    <source>
        <dbReference type="Proteomes" id="UP000321461"/>
    </source>
</evidence>
<reference evidence="8 27" key="8">
    <citation type="journal article" date="2019" name="Microorganisms">
        <title>Characteristics of Carbapenem-Resistant and Colistin-Resistant Escherichia coli Co-Producing NDM-1 and MCR-1 from Pig Farms in China.</title>
        <authorList>
            <person name="Peng Z."/>
            <person name="Li X."/>
            <person name="Hu Z."/>
            <person name="Li Z."/>
            <person name="Lv Y."/>
            <person name="Lei M."/>
            <person name="Wu B."/>
            <person name="Chen H."/>
            <person name="Wang X."/>
        </authorList>
    </citation>
    <scope>NUCLEOTIDE SEQUENCE [LARGE SCALE GENOMIC DNA]</scope>
    <source>
        <strain evidence="8 27">RXD010</strain>
    </source>
</reference>
<dbReference type="EMBL" id="SQQU01000026">
    <property type="protein sequence ID" value="MQS32024.1"/>
    <property type="molecule type" value="Genomic_DNA"/>
</dbReference>
<dbReference type="PANTHER" id="PTHR11749">
    <property type="entry name" value="RIBULOSE-5-PHOSPHATE-3-EPIMERASE"/>
    <property type="match status" value="1"/>
</dbReference>
<dbReference type="Proteomes" id="UP000254785">
    <property type="component" value="Unassembled WGS sequence"/>
</dbReference>
<dbReference type="EMBL" id="JACZOI010000086">
    <property type="protein sequence ID" value="MBE0979777.1"/>
    <property type="molecule type" value="Genomic_DNA"/>
</dbReference>
<dbReference type="AlphaFoldDB" id="A0A024L812"/>
<dbReference type="Proteomes" id="UP000272662">
    <property type="component" value="Unassembled WGS sequence"/>
</dbReference>
<evidence type="ECO:0000313" key="25">
    <source>
        <dbReference type="Proteomes" id="UP000321295"/>
    </source>
</evidence>
<organism evidence="10 19">
    <name type="scientific">Escherichia coli</name>
    <dbReference type="NCBI Taxonomy" id="562"/>
    <lineage>
        <taxon>Bacteria</taxon>
        <taxon>Pseudomonadati</taxon>
        <taxon>Pseudomonadota</taxon>
        <taxon>Gammaproteobacteria</taxon>
        <taxon>Enterobacterales</taxon>
        <taxon>Enterobacteriaceae</taxon>
        <taxon>Escherichia</taxon>
    </lineage>
</organism>
<evidence type="ECO:0000256" key="1">
    <source>
        <dbReference type="ARBA" id="ARBA00022723"/>
    </source>
</evidence>
<dbReference type="Proteomes" id="UP000254503">
    <property type="component" value="Unassembled WGS sequence"/>
</dbReference>
<evidence type="ECO:0000313" key="19">
    <source>
        <dbReference type="Proteomes" id="UP000249482"/>
    </source>
</evidence>
<evidence type="ECO:0000313" key="7">
    <source>
        <dbReference type="EMBL" id="MDK2696552.1"/>
    </source>
</evidence>
<dbReference type="EMBL" id="UGDD01000002">
    <property type="protein sequence ID" value="STJ57049.1"/>
    <property type="molecule type" value="Genomic_DNA"/>
</dbReference>
<dbReference type="Proteomes" id="UP000254495">
    <property type="component" value="Unassembled WGS sequence"/>
</dbReference>
<reference evidence="9 17" key="1">
    <citation type="submission" date="2017-05" db="EMBL/GenBank/DDBJ databases">
        <title>Sequencing of Escherichia coli that cause persistent and transient Mastitis.</title>
        <authorList>
            <person name="Thacker T.C."/>
            <person name="Lippolis J.D."/>
            <person name="Brunelle B.W."/>
            <person name="Casey T.A."/>
            <person name="Reinhardt T.A."/>
            <person name="Sacco R.E."/>
            <person name="Holman D.B."/>
        </authorList>
    </citation>
    <scope>NUCLEOTIDE SEQUENCE [LARGE SCALE GENOMIC DNA]</scope>
    <source>
        <strain evidence="9 17">ECA-B</strain>
    </source>
</reference>
<evidence type="ECO:0000313" key="22">
    <source>
        <dbReference type="Proteomes" id="UP000254785"/>
    </source>
</evidence>
<dbReference type="InterPro" id="IPR000056">
    <property type="entry name" value="Ribul_P_3_epim-like"/>
</dbReference>
<name>A0A024L812_ECOLX</name>
<dbReference type="Proteomes" id="UP000197270">
    <property type="component" value="Unassembled WGS sequence"/>
</dbReference>
<dbReference type="Proteomes" id="UP000234238">
    <property type="component" value="Chromosome"/>
</dbReference>
<evidence type="ECO:0000313" key="8">
    <source>
        <dbReference type="EMBL" id="MQS32024.1"/>
    </source>
</evidence>
<evidence type="ECO:0000313" key="10">
    <source>
        <dbReference type="EMBL" id="PZT67376.1"/>
    </source>
</evidence>
<evidence type="ECO:0000313" key="18">
    <source>
        <dbReference type="Proteomes" id="UP000234238"/>
    </source>
</evidence>
<sequence>MILHPSLASANPLHYGRELTALDNLDFGSLHLDIEDSSFINNITFGMKTVQAVARQTPHPLSFHFMLARPQRWFNALAEIRPAWIFVHAETLDYPSETLTEIRHTGARAGLVFNPATPIDAWRYLASELDGVMVMTSEPDGQGQRFIPSMCEKIQKVRTAFPQTECWADGGITLAAAQQLAAAGAQHMVIGRALFSSSDYRATLAQFATL</sequence>
<dbReference type="EMBL" id="VRXD01000051">
    <property type="protein sequence ID" value="TXQ29507.1"/>
    <property type="molecule type" value="Genomic_DNA"/>
</dbReference>
<dbReference type="Proteomes" id="UP000249482">
    <property type="component" value="Unassembled WGS sequence"/>
</dbReference>
<dbReference type="Proteomes" id="UP001223829">
    <property type="component" value="Unassembled WGS sequence"/>
</dbReference>
<reference evidence="5 28" key="6">
    <citation type="submission" date="2018-08" db="EMBL/GenBank/DDBJ databases">
        <authorList>
            <consortium name="GenomeTrakr network: Whole genome sequencing for foodborne pathogen traceback"/>
        </authorList>
    </citation>
    <scope>NUCLEOTIDE SEQUENCE [LARGE SCALE GENOMIC DNA]</scope>
    <source>
        <strain evidence="5 28">AZ-TG60901</strain>
    </source>
</reference>
<dbReference type="EMBL" id="JASMQD010000001">
    <property type="protein sequence ID" value="MDK2696552.1"/>
    <property type="molecule type" value="Genomic_DNA"/>
</dbReference>
<dbReference type="OMA" id="SFIETQV"/>
<evidence type="ECO:0000313" key="14">
    <source>
        <dbReference type="EMBL" id="STJ82765.1"/>
    </source>
</evidence>
<evidence type="ECO:0000313" key="5">
    <source>
        <dbReference type="EMBL" id="EFM0516774.1"/>
    </source>
</evidence>
<dbReference type="EC" id="5.1.3.1" evidence="12"/>
<evidence type="ECO:0000313" key="11">
    <source>
        <dbReference type="EMBL" id="RRL39082.1"/>
    </source>
</evidence>
<dbReference type="EMBL" id="QKWZ01000097">
    <property type="protein sequence ID" value="PZT67376.1"/>
    <property type="molecule type" value="Genomic_DNA"/>
</dbReference>
<evidence type="ECO:0000313" key="24">
    <source>
        <dbReference type="Proteomes" id="UP000272662"/>
    </source>
</evidence>
<dbReference type="PROSITE" id="PS01085">
    <property type="entry name" value="RIBUL_P_3_EPIMER_1"/>
    <property type="match status" value="1"/>
</dbReference>
<evidence type="ECO:0000313" key="21">
    <source>
        <dbReference type="Proteomes" id="UP000254503"/>
    </source>
</evidence>
<keyword evidence="2 10" id="KW-0413">Isomerase</keyword>
<evidence type="ECO:0000313" key="9">
    <source>
        <dbReference type="EMBL" id="OWW55624.1"/>
    </source>
</evidence>
<dbReference type="EMBL" id="CP024141">
    <property type="protein sequence ID" value="AUK02903.1"/>
    <property type="molecule type" value="Genomic_DNA"/>
</dbReference>
<dbReference type="InterPro" id="IPR013785">
    <property type="entry name" value="Aldolase_TIM"/>
</dbReference>
<reference evidence="20 21" key="4">
    <citation type="submission" date="2018-06" db="EMBL/GenBank/DDBJ databases">
        <authorList>
            <consortium name="Pathogen Informatics"/>
            <person name="Doyle S."/>
        </authorList>
    </citation>
    <scope>NUCLEOTIDE SEQUENCE [LARGE SCALE GENOMIC DNA]</scope>
    <source>
        <strain evidence="13 21">NCTC9045</strain>
        <strain evidence="12 20">NCTC9077</strain>
        <strain evidence="14 22">NCTC9117</strain>
    </source>
</reference>
<dbReference type="EMBL" id="AATJQG010000011">
    <property type="protein sequence ID" value="EFM0516774.1"/>
    <property type="molecule type" value="Genomic_DNA"/>
</dbReference>
<dbReference type="InterPro" id="IPR011060">
    <property type="entry name" value="RibuloseP-bd_barrel"/>
</dbReference>
<dbReference type="EMBL" id="UGDC01000003">
    <property type="protein sequence ID" value="STJ82765.1"/>
    <property type="molecule type" value="Genomic_DNA"/>
</dbReference>
<evidence type="ECO:0000313" key="20">
    <source>
        <dbReference type="Proteomes" id="UP000254495"/>
    </source>
</evidence>
<reference evidence="7" key="11">
    <citation type="submission" date="2023-05" db="EMBL/GenBank/DDBJ databases">
        <title>Efficient inhibition of multidrug-resistant Escherichia coli by a new antibiotic combination.</title>
        <authorList>
            <person name="Lin T."/>
        </authorList>
    </citation>
    <scope>NUCLEOTIDE SEQUENCE</scope>
    <source>
        <strain evidence="7">YmmD45</strain>
    </source>
</reference>
<evidence type="ECO:0000313" key="13">
    <source>
        <dbReference type="EMBL" id="STJ57049.1"/>
    </source>
</evidence>
<dbReference type="EMBL" id="NHTF01000027">
    <property type="protein sequence ID" value="OWW55624.1"/>
    <property type="molecule type" value="Genomic_DNA"/>
</dbReference>
<dbReference type="PROSITE" id="PS01086">
    <property type="entry name" value="RIBUL_P_3_EPIMER_2"/>
    <property type="match status" value="1"/>
</dbReference>
<evidence type="ECO:0000256" key="2">
    <source>
        <dbReference type="ARBA" id="ARBA00023235"/>
    </source>
</evidence>
<dbReference type="NCBIfam" id="NF005944">
    <property type="entry name" value="PRK08005.1"/>
    <property type="match status" value="1"/>
</dbReference>
<protein>
    <submittedName>
        <fullName evidence="10">Protein SgcE</fullName>
        <ecNumber evidence="10">5.1.3.-</ecNumber>
    </submittedName>
    <submittedName>
        <fullName evidence="12">Putative ribulose-phosphate 3-epimerase</fullName>
        <ecNumber evidence="12">5.1.3.1</ecNumber>
    </submittedName>
    <submittedName>
        <fullName evidence="5">Ribulose-phosphate 3 epimerase family protein</fullName>
    </submittedName>
</protein>
<dbReference type="EMBL" id="VSBS01000595">
    <property type="protein sequence ID" value="TXT00638.1"/>
    <property type="molecule type" value="Genomic_DNA"/>
</dbReference>
<proteinExistence type="predicted"/>
<dbReference type="EMBL" id="CP031546">
    <property type="protein sequence ID" value="AXO05549.1"/>
    <property type="molecule type" value="Genomic_DNA"/>
</dbReference>
<dbReference type="Pfam" id="PF00834">
    <property type="entry name" value="Ribul_P_3_epim"/>
    <property type="match status" value="1"/>
</dbReference>
<dbReference type="Proteomes" id="UP000256244">
    <property type="component" value="Chromosome"/>
</dbReference>
<reference evidence="3 18" key="2">
    <citation type="submission" date="2017-10" db="EMBL/GenBank/DDBJ databases">
        <title>mcr-1 positive E.coli isolates in China.</title>
        <authorList>
            <person name="Li B."/>
            <person name="Wang X."/>
        </authorList>
    </citation>
    <scope>NUCLEOTIDE SEQUENCE [LARGE SCALE GENOMIC DNA]</scope>
    <source>
        <strain evidence="3 18">14EC029</strain>
    </source>
</reference>
<dbReference type="Proteomes" id="UP000528504">
    <property type="component" value="Unassembled WGS sequence"/>
</dbReference>
<dbReference type="RefSeq" id="WP_000600622.1">
    <property type="nucleotide sequence ID" value="NZ_AP019803.1"/>
</dbReference>
<accession>A0A024L812</accession>
<evidence type="ECO:0000313" key="16">
    <source>
        <dbReference type="EMBL" id="TXT00638.1"/>
    </source>
</evidence>
<dbReference type="GO" id="GO:0046872">
    <property type="term" value="F:metal ion binding"/>
    <property type="evidence" value="ECO:0007669"/>
    <property type="project" value="UniProtKB-KW"/>
</dbReference>
<dbReference type="CDD" id="cd00429">
    <property type="entry name" value="RPE"/>
    <property type="match status" value="1"/>
</dbReference>
<dbReference type="GO" id="GO:0004750">
    <property type="term" value="F:D-ribulose-phosphate 3-epimerase activity"/>
    <property type="evidence" value="ECO:0007669"/>
    <property type="project" value="UniProtKB-EC"/>
</dbReference>
<evidence type="ECO:0000313" key="12">
    <source>
        <dbReference type="EMBL" id="STJ13652.1"/>
    </source>
</evidence>
<evidence type="ECO:0000313" key="4">
    <source>
        <dbReference type="EMBL" id="AXO05549.1"/>
    </source>
</evidence>
<evidence type="ECO:0000313" key="17">
    <source>
        <dbReference type="Proteomes" id="UP000197270"/>
    </source>
</evidence>
<dbReference type="Proteomes" id="UP000640866">
    <property type="component" value="Unassembled WGS sequence"/>
</dbReference>